<dbReference type="GO" id="GO:0030007">
    <property type="term" value="P:intracellular potassium ion homeostasis"/>
    <property type="evidence" value="ECO:0007669"/>
    <property type="project" value="TreeGrafter"/>
</dbReference>
<reference evidence="4 5" key="1">
    <citation type="submission" date="2019-04" db="EMBL/GenBank/DDBJ databases">
        <authorList>
            <consortium name="Pathogen Informatics"/>
        </authorList>
    </citation>
    <scope>NUCLEOTIDE SEQUENCE [LARGE SCALE GENOMIC DNA]</scope>
    <source>
        <strain evidence="4 5">NCTC9185</strain>
    </source>
</reference>
<feature type="domain" description="P-type ATPase A" evidence="3">
    <location>
        <begin position="2"/>
        <end position="90"/>
    </location>
</feature>
<dbReference type="Proteomes" id="UP000339249">
    <property type="component" value="Unassembled WGS sequence"/>
</dbReference>
<organism evidence="4 5">
    <name type="scientific">Raoultella terrigena</name>
    <name type="common">Klebsiella terrigena</name>
    <dbReference type="NCBI Taxonomy" id="577"/>
    <lineage>
        <taxon>Bacteria</taxon>
        <taxon>Pseudomonadati</taxon>
        <taxon>Pseudomonadota</taxon>
        <taxon>Gammaproteobacteria</taxon>
        <taxon>Enterobacterales</taxon>
        <taxon>Enterobacteriaceae</taxon>
        <taxon>Klebsiella/Raoultella group</taxon>
        <taxon>Raoultella</taxon>
    </lineage>
</organism>
<name>A0A4U9DB23_RAOTE</name>
<sequence>MLSSDARVQRNGRHETVATRELVPGDIVILRAGDRVPADMRLIETHSLRVEEAILTGESTVVDKTTDALQGELPLGDRTNMLFSGTTISRRCRRGRGDRHGPADRARPYQPDDGGD</sequence>
<evidence type="ECO:0000313" key="4">
    <source>
        <dbReference type="EMBL" id="VTN14816.1"/>
    </source>
</evidence>
<feature type="region of interest" description="Disordered" evidence="2">
    <location>
        <begin position="86"/>
        <end position="116"/>
    </location>
</feature>
<evidence type="ECO:0000256" key="2">
    <source>
        <dbReference type="SAM" id="MobiDB-lite"/>
    </source>
</evidence>
<dbReference type="Gene3D" id="2.70.150.10">
    <property type="entry name" value="Calcium-transporting ATPase, cytoplasmic transduction domain A"/>
    <property type="match status" value="1"/>
</dbReference>
<dbReference type="GO" id="GO:1902600">
    <property type="term" value="P:proton transmembrane transport"/>
    <property type="evidence" value="ECO:0007669"/>
    <property type="project" value="TreeGrafter"/>
</dbReference>
<dbReference type="GO" id="GO:0006883">
    <property type="term" value="P:intracellular sodium ion homeostasis"/>
    <property type="evidence" value="ECO:0007669"/>
    <property type="project" value="TreeGrafter"/>
</dbReference>
<evidence type="ECO:0000256" key="1">
    <source>
        <dbReference type="ARBA" id="ARBA00005675"/>
    </source>
</evidence>
<dbReference type="Pfam" id="PF00122">
    <property type="entry name" value="E1-E2_ATPase"/>
    <property type="match status" value="1"/>
</dbReference>
<dbReference type="GO" id="GO:1990573">
    <property type="term" value="P:potassium ion import across plasma membrane"/>
    <property type="evidence" value="ECO:0007669"/>
    <property type="project" value="TreeGrafter"/>
</dbReference>
<dbReference type="AlphaFoldDB" id="A0A4U9DB23"/>
<dbReference type="GO" id="GO:0005391">
    <property type="term" value="F:P-type sodium:potassium-exchanging transporter activity"/>
    <property type="evidence" value="ECO:0007669"/>
    <property type="project" value="TreeGrafter"/>
</dbReference>
<dbReference type="EC" id="3.6.3.8" evidence="4"/>
<evidence type="ECO:0000313" key="5">
    <source>
        <dbReference type="Proteomes" id="UP000339249"/>
    </source>
</evidence>
<keyword evidence="4" id="KW-0378">Hydrolase</keyword>
<dbReference type="GO" id="GO:0016787">
    <property type="term" value="F:hydrolase activity"/>
    <property type="evidence" value="ECO:0007669"/>
    <property type="project" value="UniProtKB-KW"/>
</dbReference>
<protein>
    <submittedName>
        <fullName evidence="4">Calcium-transporting ATPase lmo0841</fullName>
        <ecNumber evidence="4">3.6.3.8</ecNumber>
    </submittedName>
</protein>
<dbReference type="PANTHER" id="PTHR43294">
    <property type="entry name" value="SODIUM/POTASSIUM-TRANSPORTING ATPASE SUBUNIT ALPHA"/>
    <property type="match status" value="1"/>
</dbReference>
<comment type="similarity">
    <text evidence="1">Belongs to the cation transport ATPase (P-type) (TC 3.A.3) family. Type IIA subfamily.</text>
</comment>
<dbReference type="EMBL" id="CABDVU010000001">
    <property type="protein sequence ID" value="VTN14816.1"/>
    <property type="molecule type" value="Genomic_DNA"/>
</dbReference>
<dbReference type="InterPro" id="IPR008250">
    <property type="entry name" value="ATPase_P-typ_transduc_dom_A_sf"/>
</dbReference>
<dbReference type="GO" id="GO:0036376">
    <property type="term" value="P:sodium ion export across plasma membrane"/>
    <property type="evidence" value="ECO:0007669"/>
    <property type="project" value="TreeGrafter"/>
</dbReference>
<proteinExistence type="inferred from homology"/>
<feature type="compositionally biased region" description="Basic and acidic residues" evidence="2">
    <location>
        <begin position="98"/>
        <end position="107"/>
    </location>
</feature>
<dbReference type="InterPro" id="IPR059000">
    <property type="entry name" value="ATPase_P-type_domA"/>
</dbReference>
<evidence type="ECO:0000259" key="3">
    <source>
        <dbReference type="Pfam" id="PF00122"/>
    </source>
</evidence>
<accession>A0A4U9DB23</accession>
<dbReference type="SUPFAM" id="SSF81653">
    <property type="entry name" value="Calcium ATPase, transduction domain A"/>
    <property type="match status" value="1"/>
</dbReference>
<dbReference type="GO" id="GO:0005886">
    <property type="term" value="C:plasma membrane"/>
    <property type="evidence" value="ECO:0007669"/>
    <property type="project" value="TreeGrafter"/>
</dbReference>
<dbReference type="InterPro" id="IPR050510">
    <property type="entry name" value="Cation_transp_ATPase_P-type"/>
</dbReference>
<gene>
    <name evidence="4" type="ORF">NCTC9185_06884</name>
</gene>
<dbReference type="PANTHER" id="PTHR43294:SF20">
    <property type="entry name" value="P-TYPE ATPASE"/>
    <property type="match status" value="1"/>
</dbReference>